<accession>A0ABP7UI33</accession>
<comment type="catalytic activity">
    <reaction evidence="7">
        <text>prephenate + H(+) = 3-phenylpyruvate + CO2 + H2O</text>
        <dbReference type="Rhea" id="RHEA:21648"/>
        <dbReference type="ChEBI" id="CHEBI:15377"/>
        <dbReference type="ChEBI" id="CHEBI:15378"/>
        <dbReference type="ChEBI" id="CHEBI:16526"/>
        <dbReference type="ChEBI" id="CHEBI:18005"/>
        <dbReference type="ChEBI" id="CHEBI:29934"/>
        <dbReference type="EC" id="4.2.1.51"/>
    </reaction>
</comment>
<evidence type="ECO:0000256" key="3">
    <source>
        <dbReference type="ARBA" id="ARBA00022605"/>
    </source>
</evidence>
<evidence type="ECO:0000256" key="4">
    <source>
        <dbReference type="ARBA" id="ARBA00023141"/>
    </source>
</evidence>
<evidence type="ECO:0000256" key="1">
    <source>
        <dbReference type="ARBA" id="ARBA00004741"/>
    </source>
</evidence>
<dbReference type="InterPro" id="IPR002912">
    <property type="entry name" value="ACT_dom"/>
</dbReference>
<keyword evidence="6" id="KW-0456">Lyase</keyword>
<dbReference type="PANTHER" id="PTHR21022:SF19">
    <property type="entry name" value="PREPHENATE DEHYDRATASE-RELATED"/>
    <property type="match status" value="1"/>
</dbReference>
<evidence type="ECO:0000259" key="8">
    <source>
        <dbReference type="PROSITE" id="PS51171"/>
    </source>
</evidence>
<dbReference type="Gene3D" id="3.40.190.10">
    <property type="entry name" value="Periplasmic binding protein-like II"/>
    <property type="match status" value="2"/>
</dbReference>
<dbReference type="PROSITE" id="PS00857">
    <property type="entry name" value="PREPHENATE_DEHYDR_1"/>
    <property type="match status" value="1"/>
</dbReference>
<feature type="domain" description="ACT" evidence="9">
    <location>
        <begin position="195"/>
        <end position="271"/>
    </location>
</feature>
<keyword evidence="11" id="KW-1185">Reference proteome</keyword>
<dbReference type="CDD" id="cd13631">
    <property type="entry name" value="PBP2_Ct-PDT_like"/>
    <property type="match status" value="1"/>
</dbReference>
<dbReference type="SUPFAM" id="SSF55021">
    <property type="entry name" value="ACT-like"/>
    <property type="match status" value="1"/>
</dbReference>
<evidence type="ECO:0000313" key="11">
    <source>
        <dbReference type="Proteomes" id="UP001501469"/>
    </source>
</evidence>
<dbReference type="PROSITE" id="PS51671">
    <property type="entry name" value="ACT"/>
    <property type="match status" value="1"/>
</dbReference>
<dbReference type="InterPro" id="IPR001086">
    <property type="entry name" value="Preph_deHydtase"/>
</dbReference>
<dbReference type="InterPro" id="IPR008242">
    <property type="entry name" value="Chor_mutase/pphenate_deHydtase"/>
</dbReference>
<dbReference type="InterPro" id="IPR018528">
    <property type="entry name" value="Preph_deHydtase_CS"/>
</dbReference>
<dbReference type="PROSITE" id="PS51171">
    <property type="entry name" value="PREPHENATE_DEHYDR_3"/>
    <property type="match status" value="1"/>
</dbReference>
<proteinExistence type="predicted"/>
<dbReference type="PIRSF" id="PIRSF001500">
    <property type="entry name" value="Chor_mut_pdt_Ppr"/>
    <property type="match status" value="1"/>
</dbReference>
<dbReference type="CDD" id="cd04905">
    <property type="entry name" value="ACT_CM-PDT"/>
    <property type="match status" value="1"/>
</dbReference>
<dbReference type="Proteomes" id="UP001501469">
    <property type="component" value="Unassembled WGS sequence"/>
</dbReference>
<name>A0ABP7UI33_9BACT</name>
<evidence type="ECO:0000313" key="10">
    <source>
        <dbReference type="EMBL" id="GAA4043738.1"/>
    </source>
</evidence>
<keyword evidence="5" id="KW-0584">Phenylalanine biosynthesis</keyword>
<evidence type="ECO:0000256" key="7">
    <source>
        <dbReference type="ARBA" id="ARBA00047848"/>
    </source>
</evidence>
<dbReference type="SUPFAM" id="SSF53850">
    <property type="entry name" value="Periplasmic binding protein-like II"/>
    <property type="match status" value="1"/>
</dbReference>
<protein>
    <recommendedName>
        <fullName evidence="2">prephenate dehydratase</fullName>
        <ecNumber evidence="2">4.2.1.51</ecNumber>
    </recommendedName>
</protein>
<feature type="domain" description="Prephenate dehydratase" evidence="8">
    <location>
        <begin position="4"/>
        <end position="181"/>
    </location>
</feature>
<keyword evidence="4" id="KW-0057">Aromatic amino acid biosynthesis</keyword>
<dbReference type="Pfam" id="PF00800">
    <property type="entry name" value="PDT"/>
    <property type="match status" value="1"/>
</dbReference>
<gene>
    <name evidence="10" type="ORF">GCM10022409_32220</name>
</gene>
<keyword evidence="3" id="KW-0028">Amino-acid biosynthesis</keyword>
<dbReference type="RefSeq" id="WP_345056530.1">
    <property type="nucleotide sequence ID" value="NZ_BAABDK010000025.1"/>
</dbReference>
<evidence type="ECO:0000256" key="2">
    <source>
        <dbReference type="ARBA" id="ARBA00013147"/>
    </source>
</evidence>
<dbReference type="EC" id="4.2.1.51" evidence="2"/>
<comment type="caution">
    <text evidence="10">The sequence shown here is derived from an EMBL/GenBank/DDBJ whole genome shotgun (WGS) entry which is preliminary data.</text>
</comment>
<dbReference type="EMBL" id="BAABDK010000025">
    <property type="protein sequence ID" value="GAA4043738.1"/>
    <property type="molecule type" value="Genomic_DNA"/>
</dbReference>
<dbReference type="Gene3D" id="3.30.70.260">
    <property type="match status" value="1"/>
</dbReference>
<evidence type="ECO:0000256" key="5">
    <source>
        <dbReference type="ARBA" id="ARBA00023222"/>
    </source>
</evidence>
<dbReference type="PANTHER" id="PTHR21022">
    <property type="entry name" value="PREPHENATE DEHYDRATASE P PROTEIN"/>
    <property type="match status" value="1"/>
</dbReference>
<evidence type="ECO:0000256" key="6">
    <source>
        <dbReference type="ARBA" id="ARBA00023239"/>
    </source>
</evidence>
<reference evidence="11" key="1">
    <citation type="journal article" date="2019" name="Int. J. Syst. Evol. Microbiol.">
        <title>The Global Catalogue of Microorganisms (GCM) 10K type strain sequencing project: providing services to taxonomists for standard genome sequencing and annotation.</title>
        <authorList>
            <consortium name="The Broad Institute Genomics Platform"/>
            <consortium name="The Broad Institute Genome Sequencing Center for Infectious Disease"/>
            <person name="Wu L."/>
            <person name="Ma J."/>
        </authorList>
    </citation>
    <scope>NUCLEOTIDE SEQUENCE [LARGE SCALE GENOMIC DNA]</scope>
    <source>
        <strain evidence="11">JCM 17225</strain>
    </source>
</reference>
<comment type="pathway">
    <text evidence="1">Amino-acid biosynthesis; L-phenylalanine biosynthesis; phenylpyruvate from prephenate: step 1/1.</text>
</comment>
<sequence>MPQHVSIQGFQGSFHEVAARRFFGAQPALLPCATFSAVVAHVVQGTADAGLMAMENSLAGSILPNYLLLERHAVRVTGEVYLPIHQHLLALPGTTLAEVQAVHSHPMALRQCGEFLDRHPHWKLVETDDTGHSAQLLAEQRTPGVAVVAGAQAAEQFGLQILAPAIHDDPHNYTRFLVLERTAEAQPDPLADKASLYFCAPHAPGSLAAVLTRVAAHGLNLSKLQSCPRPGQPWHYGFHADVEFAALEQLEALLADLEPVTEELRVLGAYRRGSMAEAMGEDLSLQAEHFTASVIASGAQRNAASLPLNVTNL</sequence>
<dbReference type="InterPro" id="IPR045865">
    <property type="entry name" value="ACT-like_dom_sf"/>
</dbReference>
<evidence type="ECO:0000259" key="9">
    <source>
        <dbReference type="PROSITE" id="PS51671"/>
    </source>
</evidence>
<organism evidence="10 11">
    <name type="scientific">Hymenobacter glaciei</name>
    <dbReference type="NCBI Taxonomy" id="877209"/>
    <lineage>
        <taxon>Bacteria</taxon>
        <taxon>Pseudomonadati</taxon>
        <taxon>Bacteroidota</taxon>
        <taxon>Cytophagia</taxon>
        <taxon>Cytophagales</taxon>
        <taxon>Hymenobacteraceae</taxon>
        <taxon>Hymenobacter</taxon>
    </lineage>
</organism>